<evidence type="ECO:0000256" key="5">
    <source>
        <dbReference type="ARBA" id="ARBA00034865"/>
    </source>
</evidence>
<evidence type="ECO:0000256" key="3">
    <source>
        <dbReference type="ARBA" id="ARBA00023212"/>
    </source>
</evidence>
<dbReference type="GO" id="GO:0005869">
    <property type="term" value="C:dynactin complex"/>
    <property type="evidence" value="ECO:0007669"/>
    <property type="project" value="TreeGrafter"/>
</dbReference>
<comment type="subcellular location">
    <subcellularLocation>
        <location evidence="1">Cytoplasm</location>
        <location evidence="1">Cytoskeleton</location>
    </subcellularLocation>
</comment>
<dbReference type="EMBL" id="CCBQ010000027">
    <property type="protein sequence ID" value="CDO93885.1"/>
    <property type="molecule type" value="Genomic_DNA"/>
</dbReference>
<protein>
    <recommendedName>
        <fullName evidence="5">Dynactin subunit 5</fullName>
    </recommendedName>
</protein>
<keyword evidence="2" id="KW-0963">Cytoplasm</keyword>
<dbReference type="Gene3D" id="2.160.10.10">
    <property type="entry name" value="Hexapeptide repeat proteins"/>
    <property type="match status" value="1"/>
</dbReference>
<organism evidence="6 7">
    <name type="scientific">Kluyveromyces dobzhanskii CBS 2104</name>
    <dbReference type="NCBI Taxonomy" id="1427455"/>
    <lineage>
        <taxon>Eukaryota</taxon>
        <taxon>Fungi</taxon>
        <taxon>Dikarya</taxon>
        <taxon>Ascomycota</taxon>
        <taxon>Saccharomycotina</taxon>
        <taxon>Saccharomycetes</taxon>
        <taxon>Saccharomycetales</taxon>
        <taxon>Saccharomycetaceae</taxon>
        <taxon>Kluyveromyces</taxon>
    </lineage>
</organism>
<evidence type="ECO:0000313" key="7">
    <source>
        <dbReference type="Proteomes" id="UP000031516"/>
    </source>
</evidence>
<evidence type="ECO:0000313" key="6">
    <source>
        <dbReference type="EMBL" id="CDO93885.1"/>
    </source>
</evidence>
<dbReference type="AlphaFoldDB" id="A0A0A8L6K4"/>
<dbReference type="SUPFAM" id="SSF51161">
    <property type="entry name" value="Trimeric LpxA-like enzymes"/>
    <property type="match status" value="1"/>
</dbReference>
<sequence>MDWVETGQGTRISKNASVLGPDKIVLAGHSVISGGCTLEGNVLLVDDENDDKQAQKKSSDKYTISMGRFCVLEPGVRVRPPVVGYRKRTDAAVGTKLAIHSDLLVNSYIWIGQNCKVYCKRMGSRVVVGAGTQLNRCCEIGDVVIIDDGLVVPERYKIPSYSRVSRHPRIATSIVVKSLPPTFGPAIEDWCRKRYLGVQLPQIHLPQMVTPVEEHP</sequence>
<proteinExistence type="inferred from homology"/>
<evidence type="ECO:0000256" key="4">
    <source>
        <dbReference type="ARBA" id="ARBA00034706"/>
    </source>
</evidence>
<evidence type="ECO:0000256" key="1">
    <source>
        <dbReference type="ARBA" id="ARBA00004245"/>
    </source>
</evidence>
<dbReference type="InterPro" id="IPR011004">
    <property type="entry name" value="Trimer_LpxA-like_sf"/>
</dbReference>
<reference evidence="6 7" key="1">
    <citation type="submission" date="2014-03" db="EMBL/GenBank/DDBJ databases">
        <title>The genome of Kluyveromyces dobzhanskii.</title>
        <authorList>
            <person name="Nystedt B."/>
            <person name="Astrom S."/>
        </authorList>
    </citation>
    <scope>NUCLEOTIDE SEQUENCE [LARGE SCALE GENOMIC DNA]</scope>
    <source>
        <strain evidence="6 7">CBS 2104</strain>
    </source>
</reference>
<accession>A0A0A8L6K4</accession>
<keyword evidence="7" id="KW-1185">Reference proteome</keyword>
<keyword evidence="3" id="KW-0206">Cytoskeleton</keyword>
<comment type="caution">
    <text evidence="6">The sequence shown here is derived from an EMBL/GenBank/DDBJ whole genome shotgun (WGS) entry which is preliminary data.</text>
</comment>
<evidence type="ECO:0000256" key="2">
    <source>
        <dbReference type="ARBA" id="ARBA00022490"/>
    </source>
</evidence>
<name>A0A0A8L6K4_9SACH</name>
<dbReference type="PANTHER" id="PTHR46126:SF1">
    <property type="entry name" value="DYNACTIN SUBUNIT 5"/>
    <property type="match status" value="1"/>
</dbReference>
<gene>
    <name evidence="6" type="ORF">KLDO_g2173</name>
</gene>
<dbReference type="PANTHER" id="PTHR46126">
    <property type="entry name" value="DYNACTIN SUBUNIT 5"/>
    <property type="match status" value="1"/>
</dbReference>
<dbReference type="InterPro" id="IPR047125">
    <property type="entry name" value="DCTN5"/>
</dbReference>
<dbReference type="Proteomes" id="UP000031516">
    <property type="component" value="Unassembled WGS sequence"/>
</dbReference>
<comment type="similarity">
    <text evidence="4">Belongs to the dynactin subunits 5/6 family. Dynactin subunit 5 subfamily.</text>
</comment>
<dbReference type="OrthoDB" id="417208at2759"/>